<protein>
    <submittedName>
        <fullName evidence="2">Uncharacterized protein</fullName>
    </submittedName>
</protein>
<evidence type="ECO:0000313" key="2">
    <source>
        <dbReference type="EMBL" id="KAG6470675.1"/>
    </source>
</evidence>
<reference evidence="2 3" key="1">
    <citation type="submission" date="2020-08" db="EMBL/GenBank/DDBJ databases">
        <title>Plant Genome Project.</title>
        <authorList>
            <person name="Zhang R.-G."/>
        </authorList>
    </citation>
    <scope>NUCLEOTIDE SEQUENCE [LARGE SCALE GENOMIC DNA]</scope>
    <source>
        <tissue evidence="2">Rhizome</tissue>
    </source>
</reference>
<name>A0A8J5C228_ZINOF</name>
<comment type="caution">
    <text evidence="2">The sequence shown here is derived from an EMBL/GenBank/DDBJ whole genome shotgun (WGS) entry which is preliminary data.</text>
</comment>
<comment type="similarity">
    <text evidence="1">Belongs to the ARG7 family.</text>
</comment>
<dbReference type="Proteomes" id="UP000734854">
    <property type="component" value="Unassembled WGS sequence"/>
</dbReference>
<dbReference type="OrthoDB" id="1052757at2759"/>
<dbReference type="PANTHER" id="PTHR35296">
    <property type="entry name" value="EXPRESSED PROTEIN"/>
    <property type="match status" value="1"/>
</dbReference>
<dbReference type="GO" id="GO:0009733">
    <property type="term" value="P:response to auxin"/>
    <property type="evidence" value="ECO:0007669"/>
    <property type="project" value="InterPro"/>
</dbReference>
<accession>A0A8J5C228</accession>
<dbReference type="PANTHER" id="PTHR35296:SF3">
    <property type="entry name" value="EXPRESSED PROTEIN"/>
    <property type="match status" value="1"/>
</dbReference>
<evidence type="ECO:0000313" key="3">
    <source>
        <dbReference type="Proteomes" id="UP000734854"/>
    </source>
</evidence>
<dbReference type="AlphaFoldDB" id="A0A8J5C228"/>
<evidence type="ECO:0000256" key="1">
    <source>
        <dbReference type="ARBA" id="ARBA00006974"/>
    </source>
</evidence>
<keyword evidence="3" id="KW-1185">Reference proteome</keyword>
<dbReference type="EMBL" id="JACMSC010000021">
    <property type="protein sequence ID" value="KAG6470675.1"/>
    <property type="molecule type" value="Genomic_DNA"/>
</dbReference>
<gene>
    <name evidence="2" type="ORF">ZIOFF_071752</name>
</gene>
<proteinExistence type="inferred from homology"/>
<dbReference type="InterPro" id="IPR003676">
    <property type="entry name" value="SAUR_fam"/>
</dbReference>
<organism evidence="2 3">
    <name type="scientific">Zingiber officinale</name>
    <name type="common">Ginger</name>
    <name type="synonym">Amomum zingiber</name>
    <dbReference type="NCBI Taxonomy" id="94328"/>
    <lineage>
        <taxon>Eukaryota</taxon>
        <taxon>Viridiplantae</taxon>
        <taxon>Streptophyta</taxon>
        <taxon>Embryophyta</taxon>
        <taxon>Tracheophyta</taxon>
        <taxon>Spermatophyta</taxon>
        <taxon>Magnoliopsida</taxon>
        <taxon>Liliopsida</taxon>
        <taxon>Zingiberales</taxon>
        <taxon>Zingiberaceae</taxon>
        <taxon>Zingiber</taxon>
    </lineage>
</organism>
<sequence length="127" mass="14484">MQSPTHAACGVCCAFLRHPNSLSRLGYQPLPPVDASPAEPPVRVVVGKERRVFFVDRLVLERDHFKILMEAAGDRIRRRKGTVLVDLDAILFEHLLWLVYHESSSSSSVSFLQLNLKEIIDFYSQDY</sequence>